<reference evidence="6 7" key="1">
    <citation type="submission" date="2016-03" db="EMBL/GenBank/DDBJ databases">
        <title>Draft genome sequence of the Vibrio tubiashii subs. europaeus.</title>
        <authorList>
            <person name="Spinard E."/>
            <person name="Dubert J."/>
            <person name="Nelson D.R."/>
            <person name="Barja J.L."/>
        </authorList>
    </citation>
    <scope>NUCLEOTIDE SEQUENCE [LARGE SCALE GENOMIC DNA]</scope>
    <source>
        <strain evidence="7">PP-638</strain>
        <strain evidence="6">PP2-638</strain>
    </source>
</reference>
<dbReference type="EMBL" id="JAPFIT010000019">
    <property type="protein sequence ID" value="MDC5741957.1"/>
    <property type="molecule type" value="Genomic_DNA"/>
</dbReference>
<proteinExistence type="inferred from homology"/>
<reference evidence="5" key="2">
    <citation type="submission" date="2022-11" db="EMBL/GenBank/DDBJ databases">
        <title>Role of the vibriolysin VemA secreted by the emergent pathogen Vibrio europaeus in the colonization of Manila clam mucus.</title>
        <authorList>
            <person name="Martinez C."/>
            <person name="Rodriguez S."/>
            <person name="Vences A."/>
            <person name="Barja J.L."/>
            <person name="Toranzo A.E."/>
            <person name="Dubert J."/>
        </authorList>
    </citation>
    <scope>NUCLEOTIDE SEQUENCE</scope>
    <source>
        <strain evidence="5">3454</strain>
    </source>
</reference>
<dbReference type="InterPro" id="IPR029045">
    <property type="entry name" value="ClpP/crotonase-like_dom_sf"/>
</dbReference>
<dbReference type="CDD" id="cd06558">
    <property type="entry name" value="crotonase-like"/>
    <property type="match status" value="1"/>
</dbReference>
<dbReference type="GO" id="GO:0016836">
    <property type="term" value="F:hydro-lyase activity"/>
    <property type="evidence" value="ECO:0007669"/>
    <property type="project" value="UniProtKB-ARBA"/>
</dbReference>
<gene>
    <name evidence="6" type="ORF">AZ468_15650</name>
    <name evidence="5" type="ORF">OPW20_17935</name>
</gene>
<accession>A0A178J4A3</accession>
<dbReference type="NCBIfam" id="NF006566">
    <property type="entry name" value="PRK09076.1"/>
    <property type="match status" value="1"/>
</dbReference>
<evidence type="ECO:0000256" key="2">
    <source>
        <dbReference type="ARBA" id="ARBA00023235"/>
    </source>
</evidence>
<dbReference type="SUPFAM" id="SSF52096">
    <property type="entry name" value="ClpP/crotonase"/>
    <property type="match status" value="1"/>
</dbReference>
<evidence type="ECO:0000313" key="8">
    <source>
        <dbReference type="Proteomes" id="UP001150001"/>
    </source>
</evidence>
<dbReference type="InterPro" id="IPR001753">
    <property type="entry name" value="Enoyl-CoA_hydra/iso"/>
</dbReference>
<dbReference type="Proteomes" id="UP000094761">
    <property type="component" value="Unassembled WGS sequence"/>
</dbReference>
<dbReference type="RefSeq" id="WP_069668206.1">
    <property type="nucleotide sequence ID" value="NZ_JAPFIM010000015.1"/>
</dbReference>
<dbReference type="PROSITE" id="PS00166">
    <property type="entry name" value="ENOYL_COA_HYDRATASE"/>
    <property type="match status" value="1"/>
</dbReference>
<sequence>MSQQSVNPIEHKIHNHVAVLTMNNPPANTWTKQSLNQLKQLVIELNSNMDVYALVITGQGEKFFSAGADLNLFSSGDSSVAADMARAFGEAFETLSAFRGVSIAAINGYAMGGGLEVALACDIRIAEKQAKLALPEAKVGLLPCAGGTQNLTALVGEGWAKRIILCGEQVSADKAFDIRLVEEVVEQGQALEAAIQLAEMVANQSPPAVAACKTLIQTTRSNPISHGLVKERELFIHLFDTEDQTEGVNAFLEKRRPEWKNK</sequence>
<evidence type="ECO:0000256" key="3">
    <source>
        <dbReference type="ARBA" id="ARBA00023239"/>
    </source>
</evidence>
<dbReference type="Pfam" id="PF00378">
    <property type="entry name" value="ECH_1"/>
    <property type="match status" value="1"/>
</dbReference>
<dbReference type="GO" id="GO:0016853">
    <property type="term" value="F:isomerase activity"/>
    <property type="evidence" value="ECO:0007669"/>
    <property type="project" value="UniProtKB-KW"/>
</dbReference>
<organism evidence="6 7">
    <name type="scientific">Vibrio europaeus</name>
    <dbReference type="NCBI Taxonomy" id="300876"/>
    <lineage>
        <taxon>Bacteria</taxon>
        <taxon>Pseudomonadati</taxon>
        <taxon>Pseudomonadota</taxon>
        <taxon>Gammaproteobacteria</taxon>
        <taxon>Vibrionales</taxon>
        <taxon>Vibrionaceae</taxon>
        <taxon>Vibrio</taxon>
        <taxon>Vibrio oreintalis group</taxon>
    </lineage>
</organism>
<protein>
    <submittedName>
        <fullName evidence="6">Enoyl-CoA hydratase</fullName>
    </submittedName>
</protein>
<comment type="caution">
    <text evidence="6">The sequence shown here is derived from an EMBL/GenBank/DDBJ whole genome shotgun (WGS) entry which is preliminary data.</text>
</comment>
<dbReference type="InterPro" id="IPR018376">
    <property type="entry name" value="Enoyl-CoA_hyd/isom_CS"/>
</dbReference>
<evidence type="ECO:0000256" key="1">
    <source>
        <dbReference type="ARBA" id="ARBA00005254"/>
    </source>
</evidence>
<evidence type="ECO:0000313" key="6">
    <source>
        <dbReference type="EMBL" id="OAM96994.1"/>
    </source>
</evidence>
<evidence type="ECO:0000256" key="4">
    <source>
        <dbReference type="RuleBase" id="RU003707"/>
    </source>
</evidence>
<keyword evidence="2" id="KW-0413">Isomerase</keyword>
<dbReference type="Gene3D" id="1.10.12.10">
    <property type="entry name" value="Lyase 2-enoyl-coa Hydratase, Chain A, domain 2"/>
    <property type="match status" value="1"/>
</dbReference>
<dbReference type="FunFam" id="1.10.12.10:FF:000001">
    <property type="entry name" value="Probable enoyl-CoA hydratase, mitochondrial"/>
    <property type="match status" value="1"/>
</dbReference>
<dbReference type="PANTHER" id="PTHR11941:SF141">
    <property type="entry name" value="ENOYL-COA HYDRATASE_ISOMERASE-RELATED"/>
    <property type="match status" value="1"/>
</dbReference>
<name>A0A178J4A3_9VIBR</name>
<dbReference type="Gene3D" id="3.90.226.10">
    <property type="entry name" value="2-enoyl-CoA Hydratase, Chain A, domain 1"/>
    <property type="match status" value="1"/>
</dbReference>
<dbReference type="OrthoDB" id="9807606at2"/>
<dbReference type="Proteomes" id="UP001150001">
    <property type="component" value="Unassembled WGS sequence"/>
</dbReference>
<comment type="similarity">
    <text evidence="1 4">Belongs to the enoyl-CoA hydratase/isomerase family.</text>
</comment>
<dbReference type="GO" id="GO:0006635">
    <property type="term" value="P:fatty acid beta-oxidation"/>
    <property type="evidence" value="ECO:0007669"/>
    <property type="project" value="TreeGrafter"/>
</dbReference>
<dbReference type="PANTHER" id="PTHR11941">
    <property type="entry name" value="ENOYL-COA HYDRATASE-RELATED"/>
    <property type="match status" value="1"/>
</dbReference>
<evidence type="ECO:0000313" key="5">
    <source>
        <dbReference type="EMBL" id="MDC5741957.1"/>
    </source>
</evidence>
<evidence type="ECO:0000313" key="7">
    <source>
        <dbReference type="Proteomes" id="UP000094761"/>
    </source>
</evidence>
<dbReference type="EMBL" id="LUAX01000007">
    <property type="protein sequence ID" value="OAM96994.1"/>
    <property type="molecule type" value="Genomic_DNA"/>
</dbReference>
<dbReference type="InterPro" id="IPR014748">
    <property type="entry name" value="Enoyl-CoA_hydra_C"/>
</dbReference>
<keyword evidence="3" id="KW-0456">Lyase</keyword>
<dbReference type="GeneID" id="78077147"/>
<dbReference type="FunFam" id="3.90.226.10:FF:000009">
    <property type="entry name" value="Carnitinyl-CoA dehydratase"/>
    <property type="match status" value="1"/>
</dbReference>
<keyword evidence="8" id="KW-1185">Reference proteome</keyword>
<dbReference type="AlphaFoldDB" id="A0A178J4A3"/>